<keyword evidence="3" id="KW-1185">Reference proteome</keyword>
<reference evidence="2 3" key="1">
    <citation type="submission" date="2020-08" db="EMBL/GenBank/DDBJ databases">
        <title>Novel species isolated from subtropical streams in China.</title>
        <authorList>
            <person name="Lu H."/>
        </authorList>
    </citation>
    <scope>NUCLEOTIDE SEQUENCE [LARGE SCALE GENOMIC DNA]</scope>
    <source>
        <strain evidence="2 3">LX15W</strain>
    </source>
</reference>
<evidence type="ECO:0000313" key="2">
    <source>
        <dbReference type="EMBL" id="MBC3874901.1"/>
    </source>
</evidence>
<organism evidence="2 3">
    <name type="scientific">Undibacterium flavidum</name>
    <dbReference type="NCBI Taxonomy" id="2762297"/>
    <lineage>
        <taxon>Bacteria</taxon>
        <taxon>Pseudomonadati</taxon>
        <taxon>Pseudomonadota</taxon>
        <taxon>Betaproteobacteria</taxon>
        <taxon>Burkholderiales</taxon>
        <taxon>Oxalobacteraceae</taxon>
        <taxon>Undibacterium</taxon>
    </lineage>
</organism>
<name>A0ABR6YED3_9BURK</name>
<evidence type="ECO:0000313" key="3">
    <source>
        <dbReference type="Proteomes" id="UP000624279"/>
    </source>
</evidence>
<feature type="transmembrane region" description="Helical" evidence="1">
    <location>
        <begin position="16"/>
        <end position="39"/>
    </location>
</feature>
<keyword evidence="1" id="KW-0472">Membrane</keyword>
<gene>
    <name evidence="2" type="ORF">H8K55_15015</name>
</gene>
<keyword evidence="1" id="KW-0812">Transmembrane</keyword>
<keyword evidence="1" id="KW-1133">Transmembrane helix</keyword>
<evidence type="ECO:0000256" key="1">
    <source>
        <dbReference type="SAM" id="Phobius"/>
    </source>
</evidence>
<comment type="caution">
    <text evidence="2">The sequence shown here is derived from an EMBL/GenBank/DDBJ whole genome shotgun (WGS) entry which is preliminary data.</text>
</comment>
<dbReference type="Proteomes" id="UP000624279">
    <property type="component" value="Unassembled WGS sequence"/>
</dbReference>
<protein>
    <submittedName>
        <fullName evidence="2">Type II secretion system protein</fullName>
    </submittedName>
</protein>
<proteinExistence type="predicted"/>
<dbReference type="EMBL" id="JACOGA010000014">
    <property type="protein sequence ID" value="MBC3874901.1"/>
    <property type="molecule type" value="Genomic_DNA"/>
</dbReference>
<accession>A0ABR6YED3</accession>
<sequence length="158" mass="17826">MTRRISTNLASGGFTYIGLLILLALMGITTVAAIHLGFIMQRRSAEQELLEIGREYKNAFISYAIATPVGANRYPKSLEDLLLDPRYTQKKRHLRKIYIDPINDDNTWGLIKSPDGTGIIGVHSLSNAQPIKVGNFDDEFIQFADKRSYRDWVFGATF</sequence>